<proteinExistence type="predicted"/>
<evidence type="ECO:0000256" key="1">
    <source>
        <dbReference type="SAM" id="MobiDB-lite"/>
    </source>
</evidence>
<dbReference type="OrthoDB" id="9985637at2759"/>
<keyword evidence="3" id="KW-1185">Reference proteome</keyword>
<dbReference type="Proteomes" id="UP000714618">
    <property type="component" value="Unassembled WGS sequence"/>
</dbReference>
<comment type="caution">
    <text evidence="2">The sequence shown here is derived from an EMBL/GenBank/DDBJ whole genome shotgun (WGS) entry which is preliminary data.</text>
</comment>
<dbReference type="Gene3D" id="3.30.450.30">
    <property type="entry name" value="Dynein light chain 2a, cytoplasmic"/>
    <property type="match status" value="1"/>
</dbReference>
<gene>
    <name evidence="2" type="ORF">AWRI4233_LOCUS7541</name>
</gene>
<sequence>MQQTSADDSFAHLSRLSQKAGVQATLILSRETGAIVRSSGLVSRDESSNSESTLPASNGLTDDRTDGAMPTAEHVAEVVWKFAKAAGDMLQELSNLPEDDVKLLRLRSKNKEYVIFPGTHKVFCACCQISANTEPDAKFIAVAIHNTPPA</sequence>
<dbReference type="SUPFAM" id="SSF103196">
    <property type="entry name" value="Roadblock/LC7 domain"/>
    <property type="match status" value="1"/>
</dbReference>
<accession>A0A9N8K7N9</accession>
<feature type="compositionally biased region" description="Polar residues" evidence="1">
    <location>
        <begin position="49"/>
        <end position="60"/>
    </location>
</feature>
<evidence type="ECO:0008006" key="4">
    <source>
        <dbReference type="Google" id="ProtNLM"/>
    </source>
</evidence>
<evidence type="ECO:0000313" key="2">
    <source>
        <dbReference type="EMBL" id="CAD0098717.1"/>
    </source>
</evidence>
<organism evidence="2 3">
    <name type="scientific">Aureobasidium mustum</name>
    <dbReference type="NCBI Taxonomy" id="2773714"/>
    <lineage>
        <taxon>Eukaryota</taxon>
        <taxon>Fungi</taxon>
        <taxon>Dikarya</taxon>
        <taxon>Ascomycota</taxon>
        <taxon>Pezizomycotina</taxon>
        <taxon>Dothideomycetes</taxon>
        <taxon>Dothideomycetidae</taxon>
        <taxon>Dothideales</taxon>
        <taxon>Saccotheciaceae</taxon>
        <taxon>Aureobasidium</taxon>
    </lineage>
</organism>
<dbReference type="EMBL" id="CAIJEO010000009">
    <property type="protein sequence ID" value="CAD0098717.1"/>
    <property type="molecule type" value="Genomic_DNA"/>
</dbReference>
<dbReference type="PANTHER" id="PTHR10779">
    <property type="entry name" value="DYNEIN LIGHT CHAIN ROADBLOCK"/>
    <property type="match status" value="1"/>
</dbReference>
<evidence type="ECO:0000313" key="3">
    <source>
        <dbReference type="Proteomes" id="UP000714618"/>
    </source>
</evidence>
<protein>
    <recommendedName>
        <fullName evidence="4">Roadblock/LAMTOR2 domain-containing protein</fullName>
    </recommendedName>
</protein>
<reference evidence="2" key="1">
    <citation type="submission" date="2020-06" db="EMBL/GenBank/DDBJ databases">
        <authorList>
            <person name="Onetto C."/>
        </authorList>
    </citation>
    <scope>NUCLEOTIDE SEQUENCE</scope>
</reference>
<dbReference type="AlphaFoldDB" id="A0A9N8K7N9"/>
<name>A0A9N8K7N9_9PEZI</name>
<feature type="region of interest" description="Disordered" evidence="1">
    <location>
        <begin position="39"/>
        <end position="67"/>
    </location>
</feature>